<reference evidence="1 2" key="1">
    <citation type="submission" date="2018-07" db="EMBL/GenBank/DDBJ databases">
        <title>New species, Clostridium PI-S10-A1B.</title>
        <authorList>
            <person name="Krishna G."/>
            <person name="Summeta K."/>
            <person name="Shikha S."/>
            <person name="Prabhu P.B."/>
            <person name="Suresh K."/>
        </authorList>
    </citation>
    <scope>NUCLEOTIDE SEQUENCE [LARGE SCALE GENOMIC DNA]</scope>
    <source>
        <strain evidence="1 2">PI-S10-A1B</strain>
    </source>
</reference>
<evidence type="ECO:0000313" key="2">
    <source>
        <dbReference type="Proteomes" id="UP000260680"/>
    </source>
</evidence>
<sequence length="84" mass="9732">MERIFMTDKMRQARHDTAVTRTKEEIQIAGNEIYDRLKADVLIAQNKQGRDYITHILERKVGKSYALMRIAAETGYPIIVHNSV</sequence>
<proteinExistence type="predicted"/>
<dbReference type="AlphaFoldDB" id="A0A3E2NCM7"/>
<organism evidence="1 2">
    <name type="scientific">Lacrimispora amygdalina</name>
    <dbReference type="NCBI Taxonomy" id="253257"/>
    <lineage>
        <taxon>Bacteria</taxon>
        <taxon>Bacillati</taxon>
        <taxon>Bacillota</taxon>
        <taxon>Clostridia</taxon>
        <taxon>Lachnospirales</taxon>
        <taxon>Lachnospiraceae</taxon>
        <taxon>Lacrimispora</taxon>
    </lineage>
</organism>
<gene>
    <name evidence="1" type="ORF">DS742_11755</name>
</gene>
<accession>A0A3E2NCM7</accession>
<dbReference type="EMBL" id="QOHO01000031">
    <property type="protein sequence ID" value="RFZ78779.1"/>
    <property type="molecule type" value="Genomic_DNA"/>
</dbReference>
<dbReference type="Proteomes" id="UP000260680">
    <property type="component" value="Unassembled WGS sequence"/>
</dbReference>
<name>A0A3E2NCM7_9FIRM</name>
<evidence type="ECO:0000313" key="1">
    <source>
        <dbReference type="EMBL" id="RFZ78779.1"/>
    </source>
</evidence>
<protein>
    <submittedName>
        <fullName evidence="1">Uncharacterized protein</fullName>
    </submittedName>
</protein>
<comment type="caution">
    <text evidence="1">The sequence shown here is derived from an EMBL/GenBank/DDBJ whole genome shotgun (WGS) entry which is preliminary data.</text>
</comment>